<dbReference type="SUPFAM" id="SSF47413">
    <property type="entry name" value="lambda repressor-like DNA-binding domains"/>
    <property type="match status" value="1"/>
</dbReference>
<dbReference type="SUPFAM" id="SSF52540">
    <property type="entry name" value="P-loop containing nucleoside triphosphate hydrolases"/>
    <property type="match status" value="1"/>
</dbReference>
<accession>A0ABU2NZF5</accession>
<name>A0ABU2NZF5_9ACTN</name>
<dbReference type="PANTHER" id="PTHR47691:SF3">
    <property type="entry name" value="HTH-TYPE TRANSCRIPTIONAL REGULATOR RV0890C-RELATED"/>
    <property type="match status" value="1"/>
</dbReference>
<dbReference type="PROSITE" id="PS50943">
    <property type="entry name" value="HTH_CROC1"/>
    <property type="match status" value="1"/>
</dbReference>
<dbReference type="Pfam" id="PF13560">
    <property type="entry name" value="HTH_31"/>
    <property type="match status" value="1"/>
</dbReference>
<keyword evidence="3" id="KW-1185">Reference proteome</keyword>
<protein>
    <submittedName>
        <fullName evidence="2">Helix-turn-helix domain-containing protein</fullName>
    </submittedName>
</protein>
<dbReference type="Gene3D" id="3.40.50.300">
    <property type="entry name" value="P-loop containing nucleotide triphosphate hydrolases"/>
    <property type="match status" value="1"/>
</dbReference>
<evidence type="ECO:0000313" key="2">
    <source>
        <dbReference type="EMBL" id="MDT0381347.1"/>
    </source>
</evidence>
<dbReference type="InterPro" id="IPR041664">
    <property type="entry name" value="AAA_16"/>
</dbReference>
<dbReference type="Proteomes" id="UP001183414">
    <property type="component" value="Unassembled WGS sequence"/>
</dbReference>
<evidence type="ECO:0000313" key="3">
    <source>
        <dbReference type="Proteomes" id="UP001183414"/>
    </source>
</evidence>
<sequence length="416" mass="44118">MKAATATTRPPATFGEVLRTHRRRAGMTQQQVADLATLSVRAVRDLESGRARRPRRATVQLLGDVLRLSGGSRAAFEAAADPLPQPGRGGEVDWLPPVSPAPLIGRDRELRALSELLTFERHRRVCVVGIPGVGKTRLTLEVATTLRDREGWSVLWRDASDVPDGGSLAESAECVLAGRGGEDTLLVVDGARGTAAAEAAGRLLDRFPRLRVVTTAQVPGQGDGAHLMPVGPLPVPAGPDGTGDDAAGCPSVRLFRTHLRRLRPHQTLGGETSAAVAALCRWLDGVPGRLVDAASWCLLQSPEELLRAMTEAEDPERFAFPPTDPDGLPDPLALALADVGPGERELLARLAALPGGWTVDEAVLLSGSTTRHTAGLLHALLLRGLLRTADEEGTDRFRVLNRLRPLLVPAGGRAAA</sequence>
<dbReference type="Pfam" id="PF13191">
    <property type="entry name" value="AAA_16"/>
    <property type="match status" value="1"/>
</dbReference>
<gene>
    <name evidence="2" type="ORF">RM572_21550</name>
</gene>
<comment type="caution">
    <text evidence="2">The sequence shown here is derived from an EMBL/GenBank/DDBJ whole genome shotgun (WGS) entry which is preliminary data.</text>
</comment>
<dbReference type="CDD" id="cd00093">
    <property type="entry name" value="HTH_XRE"/>
    <property type="match status" value="1"/>
</dbReference>
<dbReference type="Gene3D" id="1.10.260.40">
    <property type="entry name" value="lambda repressor-like DNA-binding domains"/>
    <property type="match status" value="1"/>
</dbReference>
<organism evidence="2 3">
    <name type="scientific">Streptomyces hazeniae</name>
    <dbReference type="NCBI Taxonomy" id="3075538"/>
    <lineage>
        <taxon>Bacteria</taxon>
        <taxon>Bacillati</taxon>
        <taxon>Actinomycetota</taxon>
        <taxon>Actinomycetes</taxon>
        <taxon>Kitasatosporales</taxon>
        <taxon>Streptomycetaceae</taxon>
        <taxon>Streptomyces</taxon>
    </lineage>
</organism>
<dbReference type="EMBL" id="JAVREQ010000021">
    <property type="protein sequence ID" value="MDT0381347.1"/>
    <property type="molecule type" value="Genomic_DNA"/>
</dbReference>
<dbReference type="InterPro" id="IPR010982">
    <property type="entry name" value="Lambda_DNA-bd_dom_sf"/>
</dbReference>
<proteinExistence type="predicted"/>
<dbReference type="PANTHER" id="PTHR47691">
    <property type="entry name" value="REGULATOR-RELATED"/>
    <property type="match status" value="1"/>
</dbReference>
<evidence type="ECO:0000259" key="1">
    <source>
        <dbReference type="PROSITE" id="PS50943"/>
    </source>
</evidence>
<dbReference type="InterPro" id="IPR001387">
    <property type="entry name" value="Cro/C1-type_HTH"/>
</dbReference>
<dbReference type="InterPro" id="IPR027417">
    <property type="entry name" value="P-loop_NTPase"/>
</dbReference>
<dbReference type="RefSeq" id="WP_311675030.1">
    <property type="nucleotide sequence ID" value="NZ_JAVREQ010000021.1"/>
</dbReference>
<dbReference type="SMART" id="SM00530">
    <property type="entry name" value="HTH_XRE"/>
    <property type="match status" value="1"/>
</dbReference>
<feature type="domain" description="HTH cro/C1-type" evidence="1">
    <location>
        <begin position="18"/>
        <end position="73"/>
    </location>
</feature>
<reference evidence="3" key="1">
    <citation type="submission" date="2023-07" db="EMBL/GenBank/DDBJ databases">
        <title>30 novel species of actinomycetes from the DSMZ collection.</title>
        <authorList>
            <person name="Nouioui I."/>
        </authorList>
    </citation>
    <scope>NUCLEOTIDE SEQUENCE [LARGE SCALE GENOMIC DNA]</scope>
    <source>
        <strain evidence="3">DSM 42041</strain>
    </source>
</reference>